<evidence type="ECO:0000313" key="1">
    <source>
        <dbReference type="EMBL" id="KKM94769.1"/>
    </source>
</evidence>
<protein>
    <submittedName>
        <fullName evidence="1">Uncharacterized protein</fullName>
    </submittedName>
</protein>
<reference evidence="1" key="1">
    <citation type="journal article" date="2015" name="Nature">
        <title>Complex archaea that bridge the gap between prokaryotes and eukaryotes.</title>
        <authorList>
            <person name="Spang A."/>
            <person name="Saw J.H."/>
            <person name="Jorgensen S.L."/>
            <person name="Zaremba-Niedzwiedzka K."/>
            <person name="Martijn J."/>
            <person name="Lind A.E."/>
            <person name="van Eijk R."/>
            <person name="Schleper C."/>
            <person name="Guy L."/>
            <person name="Ettema T.J."/>
        </authorList>
    </citation>
    <scope>NUCLEOTIDE SEQUENCE</scope>
</reference>
<organism evidence="1">
    <name type="scientific">marine sediment metagenome</name>
    <dbReference type="NCBI Taxonomy" id="412755"/>
    <lineage>
        <taxon>unclassified sequences</taxon>
        <taxon>metagenomes</taxon>
        <taxon>ecological metagenomes</taxon>
    </lineage>
</organism>
<name>A0A0F9LIN6_9ZZZZ</name>
<sequence length="233" mass="24731">MPNRWERNADNVLVPKIPSEGVKKESIQVLPAYSKTDDFGYATDAQVDLVYAAQTGDTLSYVATGTKDASGATAGNTAGFITLGAGNFVDPTKKLVFKARVELDTLDTELFAYIGCAETTPTAADPPVEGDDFIGFTLVETTLNVNWQCVTATDLGTDETKVDSGIVVDLLPHDFEFTLENSVATFKIDGNVVGSSTTNLPVTTALVPQIKVTTGDTNVKGIIADVLQVTNSR</sequence>
<dbReference type="EMBL" id="LAZR01006096">
    <property type="protein sequence ID" value="KKM94769.1"/>
    <property type="molecule type" value="Genomic_DNA"/>
</dbReference>
<accession>A0A0F9LIN6</accession>
<comment type="caution">
    <text evidence="1">The sequence shown here is derived from an EMBL/GenBank/DDBJ whole genome shotgun (WGS) entry which is preliminary data.</text>
</comment>
<dbReference type="AlphaFoldDB" id="A0A0F9LIN6"/>
<proteinExistence type="predicted"/>
<gene>
    <name evidence="1" type="ORF">LCGC14_1195060</name>
</gene>